<dbReference type="Gene3D" id="3.40.50.720">
    <property type="entry name" value="NAD(P)-binding Rossmann-like Domain"/>
    <property type="match status" value="1"/>
</dbReference>
<dbReference type="EMBL" id="CP013236">
    <property type="protein sequence ID" value="AMP14812.1"/>
    <property type="molecule type" value="Genomic_DNA"/>
</dbReference>
<dbReference type="InterPro" id="IPR051911">
    <property type="entry name" value="SDR_oxidoreductase"/>
</dbReference>
<evidence type="ECO:0000259" key="1">
    <source>
        <dbReference type="SMART" id="SM00822"/>
    </source>
</evidence>
<dbReference type="RefSeq" id="WP_062115354.1">
    <property type="nucleotide sequence ID" value="NZ_CP013236.1"/>
</dbReference>
<dbReference type="InterPro" id="IPR002347">
    <property type="entry name" value="SDR_fam"/>
</dbReference>
<dbReference type="Pfam" id="PF00106">
    <property type="entry name" value="adh_short"/>
    <property type="match status" value="1"/>
</dbReference>
<organism evidence="2 3">
    <name type="scientific">Collimonas pratensis</name>
    <dbReference type="NCBI Taxonomy" id="279113"/>
    <lineage>
        <taxon>Bacteria</taxon>
        <taxon>Pseudomonadati</taxon>
        <taxon>Pseudomonadota</taxon>
        <taxon>Betaproteobacteria</taxon>
        <taxon>Burkholderiales</taxon>
        <taxon>Oxalobacteraceae</taxon>
        <taxon>Collimonas</taxon>
    </lineage>
</organism>
<dbReference type="PANTHER" id="PTHR43976:SF9">
    <property type="entry name" value="OXIDOREDUCTASE"/>
    <property type="match status" value="1"/>
</dbReference>
<evidence type="ECO:0000313" key="2">
    <source>
        <dbReference type="EMBL" id="AMP14812.1"/>
    </source>
</evidence>
<evidence type="ECO:0000313" key="3">
    <source>
        <dbReference type="Proteomes" id="UP000074914"/>
    </source>
</evidence>
<dbReference type="PANTHER" id="PTHR43976">
    <property type="entry name" value="SHORT CHAIN DEHYDROGENASE"/>
    <property type="match status" value="1"/>
</dbReference>
<protein>
    <submittedName>
        <fullName evidence="2">Short chain dehydrogenase family protein</fullName>
    </submittedName>
</protein>
<dbReference type="Proteomes" id="UP000074914">
    <property type="component" value="Chromosome"/>
</dbReference>
<dbReference type="InterPro" id="IPR057326">
    <property type="entry name" value="KR_dom"/>
</dbReference>
<reference evidence="2 3" key="1">
    <citation type="submission" date="2015-11" db="EMBL/GenBank/DDBJ databases">
        <title>Exploring the genomic traits of fungus-feeding bacterial genus Collimonas.</title>
        <authorList>
            <person name="Song C."/>
            <person name="Schmidt R."/>
            <person name="de Jager V."/>
            <person name="Krzyzanowska D."/>
            <person name="Jongedijk E."/>
            <person name="Cankar K."/>
            <person name="Beekwilder J."/>
            <person name="van Veen A."/>
            <person name="de Boer W."/>
            <person name="van Veen J.A."/>
            <person name="Garbeva P."/>
        </authorList>
    </citation>
    <scope>NUCLEOTIDE SEQUENCE [LARGE SCALE GENOMIC DNA]</scope>
    <source>
        <strain evidence="2 3">Ter291</strain>
    </source>
</reference>
<proteinExistence type="predicted"/>
<name>A0ABM5Z729_9BURK</name>
<keyword evidence="3" id="KW-1185">Reference proteome</keyword>
<sequence>MQQVIVITGASSGFGALAARALAHAGHIVYASMRETKGRNAPQVAEAARYAAEHGVDLRSVELDVAASASVEAGIASIVADCGRLDAVIHNAGHMSFGPAEAFTPEQFAQLYDINVLSTQRVNRAALPQLRKQGKGLVMWISSSSARGGTPPYLSPYFAAKAAMDSLAVSYASELARWGIETAIIVPGAFTKGTNHFAHAGAPADQARAAEYDSGPYARVPQQALQGLAALEPADANAGSVAEAIVAVIGLPFGSRPFRTHIAPSQDGCEIVNGVADRVRSEMFRRIGLEDLLHPKVIG</sequence>
<accession>A0ABM5Z729</accession>
<dbReference type="PRINTS" id="PR00081">
    <property type="entry name" value="GDHRDH"/>
</dbReference>
<dbReference type="SMART" id="SM00822">
    <property type="entry name" value="PKS_KR"/>
    <property type="match status" value="1"/>
</dbReference>
<dbReference type="InterPro" id="IPR036291">
    <property type="entry name" value="NAD(P)-bd_dom_sf"/>
</dbReference>
<feature type="domain" description="Ketoreductase" evidence="1">
    <location>
        <begin position="3"/>
        <end position="190"/>
    </location>
</feature>
<gene>
    <name evidence="2" type="ORF">CPter291_2555</name>
</gene>
<dbReference type="SUPFAM" id="SSF51735">
    <property type="entry name" value="NAD(P)-binding Rossmann-fold domains"/>
    <property type="match status" value="1"/>
</dbReference>